<keyword evidence="4" id="KW-1185">Reference proteome</keyword>
<comment type="similarity">
    <text evidence="1">Belongs to the UPF0312 family.</text>
</comment>
<evidence type="ECO:0000313" key="3">
    <source>
        <dbReference type="EMBL" id="KJF16994.1"/>
    </source>
</evidence>
<comment type="caution">
    <text evidence="3">The sequence shown here is derived from an EMBL/GenBank/DDBJ whole genome shotgun (WGS) entry which is preliminary data.</text>
</comment>
<evidence type="ECO:0000313" key="4">
    <source>
        <dbReference type="Proteomes" id="UP000032360"/>
    </source>
</evidence>
<dbReference type="Pfam" id="PF04264">
    <property type="entry name" value="YceI"/>
    <property type="match status" value="1"/>
</dbReference>
<reference evidence="3 4" key="1">
    <citation type="submission" date="2015-01" db="EMBL/GenBank/DDBJ databases">
        <title>Draft genome of the acidophilic iron oxidizer Acidithrix ferrooxidans strain Py-F3.</title>
        <authorList>
            <person name="Poehlein A."/>
            <person name="Eisen S."/>
            <person name="Schloemann M."/>
            <person name="Johnson B.D."/>
            <person name="Daniel R."/>
            <person name="Muehling M."/>
        </authorList>
    </citation>
    <scope>NUCLEOTIDE SEQUENCE [LARGE SCALE GENOMIC DNA]</scope>
    <source>
        <strain evidence="3 4">Py-F3</strain>
    </source>
</reference>
<dbReference type="PANTHER" id="PTHR34406:SF1">
    <property type="entry name" value="PROTEIN YCEI"/>
    <property type="match status" value="1"/>
</dbReference>
<dbReference type="AlphaFoldDB" id="A0A0D8HGL7"/>
<dbReference type="Proteomes" id="UP000032360">
    <property type="component" value="Unassembled WGS sequence"/>
</dbReference>
<dbReference type="InterPro" id="IPR036761">
    <property type="entry name" value="TTHA0802/YceI-like_sf"/>
</dbReference>
<dbReference type="SUPFAM" id="SSF101874">
    <property type="entry name" value="YceI-like"/>
    <property type="match status" value="1"/>
</dbReference>
<proteinExistence type="inferred from homology"/>
<feature type="domain" description="Lipid/polyisoprenoid-binding YceI-like" evidence="2">
    <location>
        <begin position="16"/>
        <end position="183"/>
    </location>
</feature>
<dbReference type="RefSeq" id="WP_052605759.1">
    <property type="nucleotide sequence ID" value="NZ_JXYS01000068.1"/>
</dbReference>
<gene>
    <name evidence="3" type="primary">yceI</name>
    <name evidence="3" type="ORF">AXFE_21290</name>
</gene>
<dbReference type="Gene3D" id="2.40.128.110">
    <property type="entry name" value="Lipid/polyisoprenoid-binding, YceI-like"/>
    <property type="match status" value="1"/>
</dbReference>
<organism evidence="3 4">
    <name type="scientific">Acidithrix ferrooxidans</name>
    <dbReference type="NCBI Taxonomy" id="1280514"/>
    <lineage>
        <taxon>Bacteria</taxon>
        <taxon>Bacillati</taxon>
        <taxon>Actinomycetota</taxon>
        <taxon>Acidimicrobiia</taxon>
        <taxon>Acidimicrobiales</taxon>
        <taxon>Acidimicrobiaceae</taxon>
        <taxon>Acidithrix</taxon>
    </lineage>
</organism>
<dbReference type="STRING" id="1280514.AXFE_21290"/>
<evidence type="ECO:0000259" key="2">
    <source>
        <dbReference type="SMART" id="SM00867"/>
    </source>
</evidence>
<dbReference type="PANTHER" id="PTHR34406">
    <property type="entry name" value="PROTEIN YCEI"/>
    <property type="match status" value="1"/>
</dbReference>
<evidence type="ECO:0000256" key="1">
    <source>
        <dbReference type="ARBA" id="ARBA00008812"/>
    </source>
</evidence>
<dbReference type="SMART" id="SM00867">
    <property type="entry name" value="YceI"/>
    <property type="match status" value="1"/>
</dbReference>
<dbReference type="OrthoDB" id="9811006at2"/>
<dbReference type="EMBL" id="JXYS01000068">
    <property type="protein sequence ID" value="KJF16994.1"/>
    <property type="molecule type" value="Genomic_DNA"/>
</dbReference>
<dbReference type="InterPro" id="IPR007372">
    <property type="entry name" value="Lipid/polyisoprenoid-bd_YceI"/>
</dbReference>
<accession>A0A0D8HGL7</accession>
<name>A0A0D8HGL7_9ACTN</name>
<sequence>MSAITSSAELGLKEGTWTIDPAHSSIEFVVKHLVVSKVRGRFNEFAGTITVASNLLDSAVNATIATNSIFTGQEMRDNHLKSGEFLDAEANPQITFDSTSIVANGDSYTLNGDLSIHGVTKGVALDLEFNGIASHPMGGNRAAFTATTTISRKDFNMEYNAPLETGGMLLSDKITIELEIQASAPEA</sequence>
<protein>
    <submittedName>
        <fullName evidence="3">Protein YceI</fullName>
    </submittedName>
</protein>